<evidence type="ECO:0000256" key="3">
    <source>
        <dbReference type="SAM" id="MobiDB-lite"/>
    </source>
</evidence>
<proteinExistence type="predicted"/>
<dbReference type="SMART" id="SM00248">
    <property type="entry name" value="ANK"/>
    <property type="match status" value="8"/>
</dbReference>
<sequence>MFKYTKSQQRNQEQQHEILNTRRRASKTAHVPAESITAAKEMCDGAACRLLDLPTELLHRIFVYAQNPTLAIVCRQFWSLGQSAMLRADYLMHRYGPTAVLGETAMRRHIVSLPTIHQLLRLNSDPTADDNWLFTKACELDQVDLCRRIVQVGPCNVPHLISIAAMKGSIAVVDMLVNEFGANVHHESVLALACRENQVRLIKHLAKTYSINVHHHSERHLRNACLHGFSELVKFLLDGANVHAYNDAAIQNASYKGFSDIVALLLDAGAHADTNQNVCIQHAINSNNLDMVKCLIEKGGVDPRCNHDWPLRHACRQGFNDIVDYLHNCIGTLDIGDGILLELALVHDQFDTLKLLLDSGANPNCNGVLHGVKYAMNPKNRSRHNREMIQSLLDAGFEINRQNEGIFMMSDNKLVPSLLS</sequence>
<keyword evidence="2" id="KW-0040">ANK repeat</keyword>
<keyword evidence="1" id="KW-0677">Repeat</keyword>
<name>A0A8H4F364_MUCCL</name>
<dbReference type="PANTHER" id="PTHR24123:SF33">
    <property type="entry name" value="PROTEIN HOS4"/>
    <property type="match status" value="1"/>
</dbReference>
<dbReference type="InterPro" id="IPR036770">
    <property type="entry name" value="Ankyrin_rpt-contain_sf"/>
</dbReference>
<dbReference type="SUPFAM" id="SSF48403">
    <property type="entry name" value="Ankyrin repeat"/>
    <property type="match status" value="1"/>
</dbReference>
<evidence type="ECO:0000256" key="2">
    <source>
        <dbReference type="ARBA" id="ARBA00023043"/>
    </source>
</evidence>
<protein>
    <submittedName>
        <fullName evidence="4">Ankyrin repeat-containing domain protein</fullName>
    </submittedName>
</protein>
<evidence type="ECO:0000313" key="5">
    <source>
        <dbReference type="Proteomes" id="UP000469890"/>
    </source>
</evidence>
<reference evidence="4 5" key="1">
    <citation type="submission" date="2019-09" db="EMBL/GenBank/DDBJ databases">
        <authorList>
            <consortium name="DOE Joint Genome Institute"/>
            <person name="Mondo S.J."/>
            <person name="Navarro-Mendoza M.I."/>
            <person name="Perez-Arques C."/>
            <person name="Panchal S."/>
            <person name="Nicolas F.E."/>
            <person name="Ganguly P."/>
            <person name="Pangilinan J."/>
            <person name="Grigoriev I."/>
            <person name="Heitman J."/>
            <person name="Sanya K."/>
            <person name="Garre V."/>
        </authorList>
    </citation>
    <scope>NUCLEOTIDE SEQUENCE [LARGE SCALE GENOMIC DNA]</scope>
    <source>
        <strain evidence="4 5">MU402</strain>
    </source>
</reference>
<feature type="compositionally biased region" description="Polar residues" evidence="3">
    <location>
        <begin position="1"/>
        <end position="12"/>
    </location>
</feature>
<dbReference type="AlphaFoldDB" id="A0A8H4F364"/>
<organism evidence="4 5">
    <name type="scientific">Mucor circinelloides f. lusitanicus</name>
    <name type="common">Mucor racemosus var. lusitanicus</name>
    <dbReference type="NCBI Taxonomy" id="29924"/>
    <lineage>
        <taxon>Eukaryota</taxon>
        <taxon>Fungi</taxon>
        <taxon>Fungi incertae sedis</taxon>
        <taxon>Mucoromycota</taxon>
        <taxon>Mucoromycotina</taxon>
        <taxon>Mucoromycetes</taxon>
        <taxon>Mucorales</taxon>
        <taxon>Mucorineae</taxon>
        <taxon>Mucoraceae</taxon>
        <taxon>Mucor</taxon>
    </lineage>
</organism>
<dbReference type="EMBL" id="JAAECE010000003">
    <property type="protein sequence ID" value="KAF1803180.1"/>
    <property type="molecule type" value="Genomic_DNA"/>
</dbReference>
<dbReference type="Pfam" id="PF12796">
    <property type="entry name" value="Ank_2"/>
    <property type="match status" value="2"/>
</dbReference>
<evidence type="ECO:0000256" key="1">
    <source>
        <dbReference type="ARBA" id="ARBA00022737"/>
    </source>
</evidence>
<dbReference type="InterPro" id="IPR051165">
    <property type="entry name" value="Multifunctional_ANK_Repeat"/>
</dbReference>
<dbReference type="PANTHER" id="PTHR24123">
    <property type="entry name" value="ANKYRIN REPEAT-CONTAINING"/>
    <property type="match status" value="1"/>
</dbReference>
<dbReference type="InterPro" id="IPR002110">
    <property type="entry name" value="Ankyrin_rpt"/>
</dbReference>
<comment type="caution">
    <text evidence="4">The sequence shown here is derived from an EMBL/GenBank/DDBJ whole genome shotgun (WGS) entry which is preliminary data.</text>
</comment>
<dbReference type="Proteomes" id="UP000469890">
    <property type="component" value="Unassembled WGS sequence"/>
</dbReference>
<dbReference type="Gene3D" id="1.25.40.20">
    <property type="entry name" value="Ankyrin repeat-containing domain"/>
    <property type="match status" value="2"/>
</dbReference>
<feature type="region of interest" description="Disordered" evidence="3">
    <location>
        <begin position="1"/>
        <end position="31"/>
    </location>
</feature>
<gene>
    <name evidence="4" type="ORF">FB192DRAFT_1366901</name>
</gene>
<evidence type="ECO:0000313" key="4">
    <source>
        <dbReference type="EMBL" id="KAF1803180.1"/>
    </source>
</evidence>
<accession>A0A8H4F364</accession>